<dbReference type="InterPro" id="IPR011990">
    <property type="entry name" value="TPR-like_helical_dom_sf"/>
</dbReference>
<evidence type="ECO:0000313" key="7">
    <source>
        <dbReference type="Proteomes" id="UP000295807"/>
    </source>
</evidence>
<proteinExistence type="predicted"/>
<dbReference type="RefSeq" id="WP_132130436.1">
    <property type="nucleotide sequence ID" value="NZ_CP042432.1"/>
</dbReference>
<evidence type="ECO:0000313" key="6">
    <source>
        <dbReference type="EMBL" id="TCS85226.1"/>
    </source>
</evidence>
<dbReference type="InterPro" id="IPR017689">
    <property type="entry name" value="BamD"/>
</dbReference>
<dbReference type="EMBL" id="SMAD01000014">
    <property type="protein sequence ID" value="TCS85226.1"/>
    <property type="molecule type" value="Genomic_DNA"/>
</dbReference>
<keyword evidence="7" id="KW-1185">Reference proteome</keyword>
<dbReference type="SUPFAM" id="SSF48452">
    <property type="entry name" value="TPR-like"/>
    <property type="match status" value="1"/>
</dbReference>
<keyword evidence="2" id="KW-0472">Membrane</keyword>
<dbReference type="Proteomes" id="UP000295807">
    <property type="component" value="Unassembled WGS sequence"/>
</dbReference>
<dbReference type="PROSITE" id="PS51257">
    <property type="entry name" value="PROKAR_LIPOPROTEIN"/>
    <property type="match status" value="1"/>
</dbReference>
<keyword evidence="3" id="KW-0998">Cell outer membrane</keyword>
<feature type="coiled-coil region" evidence="4">
    <location>
        <begin position="256"/>
        <end position="283"/>
    </location>
</feature>
<sequence length="288" mass="33978">MFFKRTFINACITGGICLLLVSGCKSKFEKILGSKDPDYMYRQATYYYNLAKEKDTPRYYENARLLLEDLRAAYTGTSKIEEVYYYLAYCYFGLGDLEQARFYFKSFTETFQDSEYTEDCYYMMAFCYYKDSPIYSLDQGSTLKAIEQFQLYLNLYPTSAKVDECNRFIDELRAKLERKSYENAKVFYTIGYYPAAIISLKNSLRQYPDTDFREDIEFLILKSNYLYARNSIPSKKEERFNDTMMAYQSFIEQFPESKYTEEVKEIEEESKEALESLASVTANVPPSQ</sequence>
<dbReference type="InterPro" id="IPR039565">
    <property type="entry name" value="BamD-like"/>
</dbReference>
<evidence type="ECO:0000256" key="4">
    <source>
        <dbReference type="SAM" id="Coils"/>
    </source>
</evidence>
<evidence type="ECO:0000259" key="5">
    <source>
        <dbReference type="Pfam" id="PF13525"/>
    </source>
</evidence>
<feature type="domain" description="Outer membrane lipoprotein BamD-like" evidence="5">
    <location>
        <begin position="44"/>
        <end position="214"/>
    </location>
</feature>
<keyword evidence="4" id="KW-0175">Coiled coil</keyword>
<dbReference type="NCBIfam" id="TIGR03302">
    <property type="entry name" value="OM_YfiO"/>
    <property type="match status" value="1"/>
</dbReference>
<dbReference type="OrthoDB" id="9770761at2"/>
<reference evidence="6 7" key="1">
    <citation type="submission" date="2019-03" db="EMBL/GenBank/DDBJ databases">
        <title>Genomic Encyclopedia of Type Strains, Phase IV (KMG-IV): sequencing the most valuable type-strain genomes for metagenomic binning, comparative biology and taxonomic classification.</title>
        <authorList>
            <person name="Goeker M."/>
        </authorList>
    </citation>
    <scope>NUCLEOTIDE SEQUENCE [LARGE SCALE GENOMIC DNA]</scope>
    <source>
        <strain evidence="6 7">DSM 21100</strain>
    </source>
</reference>
<comment type="caution">
    <text evidence="6">The sequence shown here is derived from an EMBL/GenBank/DDBJ whole genome shotgun (WGS) entry which is preliminary data.</text>
</comment>
<dbReference type="Gene3D" id="1.25.40.10">
    <property type="entry name" value="Tetratricopeptide repeat domain"/>
    <property type="match status" value="1"/>
</dbReference>
<accession>A0A4R3KMK1</accession>
<keyword evidence="1" id="KW-0732">Signal</keyword>
<organism evidence="6 7">
    <name type="scientific">Anseongella ginsenosidimutans</name>
    <dbReference type="NCBI Taxonomy" id="496056"/>
    <lineage>
        <taxon>Bacteria</taxon>
        <taxon>Pseudomonadati</taxon>
        <taxon>Bacteroidota</taxon>
        <taxon>Sphingobacteriia</taxon>
        <taxon>Sphingobacteriales</taxon>
        <taxon>Sphingobacteriaceae</taxon>
        <taxon>Anseongella</taxon>
    </lineage>
</organism>
<name>A0A4R3KMK1_9SPHI</name>
<dbReference type="Pfam" id="PF13525">
    <property type="entry name" value="YfiO"/>
    <property type="match status" value="1"/>
</dbReference>
<protein>
    <submittedName>
        <fullName evidence="6">Beta-barrel assembly machine subunit BamD</fullName>
    </submittedName>
</protein>
<gene>
    <name evidence="6" type="ORF">EDD80_11496</name>
</gene>
<dbReference type="AlphaFoldDB" id="A0A4R3KMK1"/>
<evidence type="ECO:0000256" key="1">
    <source>
        <dbReference type="ARBA" id="ARBA00022729"/>
    </source>
</evidence>
<evidence type="ECO:0000256" key="2">
    <source>
        <dbReference type="ARBA" id="ARBA00023136"/>
    </source>
</evidence>
<evidence type="ECO:0000256" key="3">
    <source>
        <dbReference type="ARBA" id="ARBA00023237"/>
    </source>
</evidence>